<dbReference type="EMBL" id="JANIDP010000060">
    <property type="protein sequence ID" value="MDR6047788.1"/>
    <property type="molecule type" value="Genomic_DNA"/>
</dbReference>
<evidence type="ECO:0000313" key="11">
    <source>
        <dbReference type="EMBL" id="HBB1573651.1"/>
    </source>
</evidence>
<dbReference type="EC" id="2.8.1.1" evidence="15"/>
<reference evidence="7 63" key="13">
    <citation type="submission" date="2019-12" db="EMBL/GenBank/DDBJ databases">
        <authorList>
            <consortium name="GenomeTrakr network: Whole genome sequencing for foodborne pathogen traceback"/>
        </authorList>
    </citation>
    <scope>NUCLEOTIDE SEQUENCE [LARGE SCALE GENOMIC DNA]</scope>
    <source>
        <strain evidence="8 62">PSU-2072</strain>
        <strain evidence="7 63">PSU-2243</strain>
    </source>
</reference>
<dbReference type="Proteomes" id="UP000050556">
    <property type="component" value="Unassembled WGS sequence"/>
</dbReference>
<dbReference type="Proteomes" id="UP001247581">
    <property type="component" value="Unassembled WGS sequence"/>
</dbReference>
<feature type="transmembrane region" description="Helical" evidence="1">
    <location>
        <begin position="117"/>
        <end position="135"/>
    </location>
</feature>
<evidence type="ECO:0000313" key="35">
    <source>
        <dbReference type="EMBL" id="STM37510.1"/>
    </source>
</evidence>
<evidence type="ECO:0000313" key="54">
    <source>
        <dbReference type="Proteomes" id="UP000441160"/>
    </source>
</evidence>
<evidence type="ECO:0000313" key="4">
    <source>
        <dbReference type="EMBL" id="EFB4531475.1"/>
    </source>
</evidence>
<evidence type="ECO:0000313" key="62">
    <source>
        <dbReference type="Proteomes" id="UP000530628"/>
    </source>
</evidence>
<reference evidence="42 43" key="4">
    <citation type="submission" date="2018-06" db="EMBL/GenBank/DDBJ databases">
        <authorList>
            <consortium name="Pathogen Informatics"/>
            <person name="Doyle S."/>
        </authorList>
    </citation>
    <scope>NUCLEOTIDE SEQUENCE [LARGE SCALE GENOMIC DNA]</scope>
    <source>
        <strain evidence="34 43">NCTC10429</strain>
        <strain evidence="33 44">NCTC13148</strain>
        <strain evidence="35 45">NCTC8500</strain>
        <strain evidence="30 46">NCTC9045</strain>
        <strain evidence="31 47">NCTC9117</strain>
        <strain evidence="32 42">NCTC9962</strain>
    </source>
</reference>
<evidence type="ECO:0000313" key="17">
    <source>
        <dbReference type="EMBL" id="MWL49120.1"/>
    </source>
</evidence>
<reference evidence="29 48" key="7">
    <citation type="submission" date="2019-01" db="EMBL/GenBank/DDBJ databases">
        <title>Genomic analysis of febrile catheter-associated UTI E. coli isolates.</title>
        <authorList>
            <person name="Potter R."/>
            <person name="Zou Z."/>
            <person name="Henderson J."/>
            <person name="Dantas G."/>
        </authorList>
    </citation>
    <scope>NUCLEOTIDE SEQUENCE [LARGE SCALE GENOMIC DNA]</scope>
    <source>
        <strain evidence="29 48">49_rectal</strain>
    </source>
</reference>
<reference evidence="16 51" key="6">
    <citation type="journal article" date="2019" name="Environ. Health Perspect.">
        <title>Inter-host Transmission of Carbapenemase-Producing Escherichia coli among Humans and Backyard Animals.</title>
        <authorList>
            <person name="Li J."/>
            <person name="Bi Z."/>
            <person name="Ma S."/>
            <person name="Chen B."/>
            <person name="Cai C."/>
            <person name="He J."/>
            <person name="Schwarz S."/>
            <person name="Sun C."/>
            <person name="Zhou Y."/>
            <person name="Yin J."/>
            <person name="Hulth A."/>
            <person name="Wang Y."/>
            <person name="Shen Z."/>
            <person name="Wang S."/>
            <person name="Wu C."/>
            <person name="Nilsson L.E."/>
            <person name="Walsh T.R."/>
            <person name="Borjesson S."/>
            <person name="Shen J."/>
            <person name="Sun Q."/>
            <person name="Wang Y."/>
        </authorList>
    </citation>
    <scope>NUCLEOTIDE SEQUENCE [LARGE SCALE GENOMIC DNA]</scope>
    <source>
        <strain evidence="16 51">A016f</strain>
    </source>
</reference>
<evidence type="ECO:0000313" key="22">
    <source>
        <dbReference type="EMBL" id="MXI76105.1"/>
    </source>
</evidence>
<reference evidence="12 40" key="1">
    <citation type="journal article" date="2015" name="Front. Microbiol.">
        <title>Genetic determinants of heat resistance in Escherichia coli.</title>
        <authorList>
            <person name="Mercer R.G."/>
            <person name="Zheng J."/>
            <person name="Garcia-Hernandez R."/>
            <person name="Ruan L."/>
            <person name="Ganzle M.G."/>
            <person name="McMullen L.M."/>
        </authorList>
    </citation>
    <scope>NUCLEOTIDE SEQUENCE [LARGE SCALE GENOMIC DNA]</scope>
    <source>
        <strain evidence="12 40">AW1.3</strain>
    </source>
</reference>
<evidence type="ECO:0000313" key="40">
    <source>
        <dbReference type="Proteomes" id="UP000050556"/>
    </source>
</evidence>
<evidence type="ECO:0000313" key="23">
    <source>
        <dbReference type="EMBL" id="NEM85841.1"/>
    </source>
</evidence>
<evidence type="ECO:0000313" key="66">
    <source>
        <dbReference type="Proteomes" id="UP000581425"/>
    </source>
</evidence>
<keyword evidence="1" id="KW-0472">Membrane</keyword>
<evidence type="ECO:0000313" key="44">
    <source>
        <dbReference type="Proteomes" id="UP000254255"/>
    </source>
</evidence>
<dbReference type="EMBL" id="CP058571">
    <property type="protein sequence ID" value="QLG56402.1"/>
    <property type="molecule type" value="Genomic_DNA"/>
</dbReference>
<dbReference type="EMBL" id="LDYI01000052">
    <property type="protein sequence ID" value="KPO15553.1"/>
    <property type="molecule type" value="Genomic_DNA"/>
</dbReference>
<dbReference type="Proteomes" id="UP000321461">
    <property type="component" value="Unassembled WGS sequence"/>
</dbReference>
<reference evidence="24 60" key="15">
    <citation type="journal article" date="2020" name="J. Appl. Microbiol.">
        <title>Genetic characterization of Shigatoxigenic and enteropathogenic Escherichia coli O80:H2 from diarrheic and septicemic calves and relatedness to human Shigatoxigenic E. coli O80:H2.</title>
        <authorList>
            <person name="Habets A."/>
            <person name="Crombe F."/>
            <person name="Nakamura K."/>
            <person name="Guerin V."/>
            <person name="De Rauw K."/>
            <person name="Pierard D."/>
            <person name="Saulmont M."/>
            <person name="Hayashi T."/>
            <person name="Mainil J.G."/>
            <person name="Thiry D."/>
        </authorList>
    </citation>
    <scope>NUCLEOTIDE SEQUENCE [LARGE SCALE GENOMIC DNA]</scope>
    <source>
        <strain evidence="25">EH3306</strain>
        <strain evidence="24 60">EH3307</strain>
    </source>
</reference>
<dbReference type="Proteomes" id="UP000846355">
    <property type="component" value="Unassembled WGS sequence"/>
</dbReference>
<dbReference type="Pfam" id="PF00581">
    <property type="entry name" value="Rhodanese"/>
    <property type="match status" value="1"/>
</dbReference>
<evidence type="ECO:0000313" key="30">
    <source>
        <dbReference type="EMBL" id="STJ53512.1"/>
    </source>
</evidence>
<feature type="domain" description="Rhodanese" evidence="2">
    <location>
        <begin position="15"/>
        <end position="105"/>
    </location>
</feature>
<dbReference type="Proteomes" id="UP000290652">
    <property type="component" value="Unassembled WGS sequence"/>
</dbReference>
<reference evidence="23 57" key="16">
    <citation type="submission" date="2020-02" db="EMBL/GenBank/DDBJ databases">
        <authorList>
            <person name="Subbiah M."/>
            <person name="Call D."/>
        </authorList>
    </citation>
    <scope>NUCLEOTIDE SEQUENCE [LARGE SCALE GENOMIC DNA]</scope>
    <source>
        <strain evidence="23 57">8375wC2</strain>
    </source>
</reference>
<reference evidence="64 65" key="5">
    <citation type="submission" date="2018-08" db="EMBL/GenBank/DDBJ databases">
        <authorList>
            <consortium name="NARMS: The National Antimicrobial Resistance Monitoring System"/>
        </authorList>
    </citation>
    <scope>NUCLEOTIDE SEQUENCE [LARGE SCALE GENOMIC DNA]</scope>
    <source>
        <strain evidence="5 64">FSIS11705178</strain>
        <strain evidence="4 65">FSIS11706358</strain>
    </source>
</reference>
<name>A0A037YFI4_ECOLX</name>
<dbReference type="OMA" id="SKMPWNR"/>
<evidence type="ECO:0000313" key="52">
    <source>
        <dbReference type="Proteomes" id="UP000436141"/>
    </source>
</evidence>
<evidence type="ECO:0000313" key="19">
    <source>
        <dbReference type="EMBL" id="MWR89968.1"/>
    </source>
</evidence>
<dbReference type="Proteomes" id="UP000460875">
    <property type="component" value="Unassembled WGS sequence"/>
</dbReference>
<dbReference type="Proteomes" id="UP000254503">
    <property type="component" value="Unassembled WGS sequence"/>
</dbReference>
<dbReference type="Gene3D" id="6.10.140.1340">
    <property type="match status" value="1"/>
</dbReference>
<evidence type="ECO:0000313" key="63">
    <source>
        <dbReference type="Proteomes" id="UP000531813"/>
    </source>
</evidence>
<evidence type="ECO:0000313" key="25">
    <source>
        <dbReference type="EMBL" id="NYQ41004.1"/>
    </source>
</evidence>
<reference evidence="26" key="14">
    <citation type="journal article" date="2020" name="Int. J. Antimicrob. Agents">
        <title>Identification and characterisation of fosfomycin resistance in Escherichia coli urinary tract infection isolates from Australia.</title>
        <authorList>
            <person name="Mowlaboccus S."/>
            <person name="Daley D."/>
            <person name="Pang S."/>
            <person name="Gottlieb T."/>
            <person name="Merlino J."/>
            <person name="Nimmo G.R."/>
            <person name="George N."/>
            <person name="Korman T.M."/>
            <person name="Streitberg R."/>
            <person name="Robson J."/>
            <person name="Peachey G."/>
            <person name="Collignon P."/>
            <person name="Bradbury S."/>
            <person name="Colombi E."/>
            <person name="Ramsay J.P."/>
            <person name="Rogers B.A."/>
            <person name="Coombs G.W."/>
        </authorList>
    </citation>
    <scope>NUCLEOTIDE SEQUENCE</scope>
    <source>
        <strain evidence="26">EC2</strain>
    </source>
</reference>
<dbReference type="EMBL" id="WTMY01000584">
    <property type="protein sequence ID" value="MWL49120.1"/>
    <property type="molecule type" value="Genomic_DNA"/>
</dbReference>
<dbReference type="GO" id="GO:0016787">
    <property type="term" value="F:hydrolase activity"/>
    <property type="evidence" value="ECO:0007669"/>
    <property type="project" value="UniProtKB-KW"/>
</dbReference>
<dbReference type="EMBL" id="CP063369">
    <property type="protein sequence ID" value="QOY31172.1"/>
    <property type="molecule type" value="Genomic_DNA"/>
</dbReference>
<evidence type="ECO:0000313" key="7">
    <source>
        <dbReference type="EMBL" id="EFH5891809.1"/>
    </source>
</evidence>
<dbReference type="GO" id="GO:0004792">
    <property type="term" value="F:thiosulfate-cyanide sulfurtransferase activity"/>
    <property type="evidence" value="ECO:0007669"/>
    <property type="project" value="UniProtKB-EC"/>
</dbReference>
<dbReference type="InterPro" id="IPR021309">
    <property type="entry name" value="YgaP-like_TM"/>
</dbReference>
<dbReference type="EMBL" id="WTRX01000034">
    <property type="protein sequence ID" value="MWU32704.1"/>
    <property type="molecule type" value="Genomic_DNA"/>
</dbReference>
<evidence type="ECO:0000313" key="5">
    <source>
        <dbReference type="EMBL" id="EFC3525367.1"/>
    </source>
</evidence>
<dbReference type="Proteomes" id="UP000870292">
    <property type="component" value="Unassembled WGS sequence"/>
</dbReference>
<evidence type="ECO:0000313" key="46">
    <source>
        <dbReference type="Proteomes" id="UP000254503"/>
    </source>
</evidence>
<evidence type="ECO:0000313" key="26">
    <source>
        <dbReference type="EMBL" id="QLG56402.1"/>
    </source>
</evidence>
<evidence type="ECO:0000313" key="67">
    <source>
        <dbReference type="Proteomes" id="UP000629265"/>
    </source>
</evidence>
<keyword evidence="10" id="KW-0808">Transferase</keyword>
<dbReference type="Gene3D" id="3.40.250.10">
    <property type="entry name" value="Rhodanese-like domain"/>
    <property type="match status" value="1"/>
</dbReference>
<evidence type="ECO:0000256" key="1">
    <source>
        <dbReference type="SAM" id="Phobius"/>
    </source>
</evidence>
<organism evidence="4 65">
    <name type="scientific">Escherichia coli</name>
    <dbReference type="NCBI Taxonomy" id="562"/>
    <lineage>
        <taxon>Bacteria</taxon>
        <taxon>Pseudomonadati</taxon>
        <taxon>Pseudomonadota</taxon>
        <taxon>Gammaproteobacteria</taxon>
        <taxon>Enterobacterales</taxon>
        <taxon>Enterobacteriaceae</taxon>
        <taxon>Escherichia</taxon>
    </lineage>
</organism>
<dbReference type="Proteomes" id="UP000540485">
    <property type="component" value="Unassembled WGS sequence"/>
</dbReference>
<dbReference type="Proteomes" id="UP000239554">
    <property type="component" value="Chromosome"/>
</dbReference>
<evidence type="ECO:0000313" key="60">
    <source>
        <dbReference type="Proteomes" id="UP000517067"/>
    </source>
</evidence>
<evidence type="ECO:0000313" key="20">
    <source>
        <dbReference type="EMBL" id="MWT23556.1"/>
    </source>
</evidence>
<dbReference type="Proteomes" id="UP000629265">
    <property type="component" value="Unassembled WGS sequence"/>
</dbReference>
<dbReference type="Proteomes" id="UP000436482">
    <property type="component" value="Unassembled WGS sequence"/>
</dbReference>
<evidence type="ECO:0000313" key="53">
    <source>
        <dbReference type="Proteomes" id="UP000436482"/>
    </source>
</evidence>
<evidence type="ECO:0000313" key="45">
    <source>
        <dbReference type="Proteomes" id="UP000254429"/>
    </source>
</evidence>
<accession>A0A037YFI4</accession>
<dbReference type="InterPro" id="IPR036873">
    <property type="entry name" value="Rhodanese-like_dom_sf"/>
</dbReference>
<evidence type="ECO:0000313" key="59">
    <source>
        <dbReference type="Proteomes" id="UP000509796"/>
    </source>
</evidence>
<evidence type="ECO:0000313" key="12">
    <source>
        <dbReference type="EMBL" id="KPO15553.1"/>
    </source>
</evidence>
<dbReference type="EMBL" id="JACZOI010000017">
    <property type="protein sequence ID" value="MBE0977262.1"/>
    <property type="molecule type" value="Genomic_DNA"/>
</dbReference>
<dbReference type="Proteomes" id="UP000359125">
    <property type="component" value="Unassembled WGS sequence"/>
</dbReference>
<evidence type="ECO:0000313" key="57">
    <source>
        <dbReference type="Proteomes" id="UP000469708"/>
    </source>
</evidence>
<reference evidence="27 66" key="22">
    <citation type="submission" date="2020-10" db="EMBL/GenBank/DDBJ databases">
        <title>Analysis of Genomes of Bacterial Isolates from Lameness Outbreaks in Broilers.</title>
        <authorList>
            <person name="Rhoads D."/>
            <person name="Ekesi N.S."/>
        </authorList>
    </citation>
    <scope>NUCLEOTIDE SEQUENCE [LARGE SCALE GENOMIC DNA]</scope>
    <source>
        <strain evidence="27 66">1409</strain>
    </source>
</reference>
<dbReference type="Proteomes" id="UP000441160">
    <property type="component" value="Unassembled WGS sequence"/>
</dbReference>
<evidence type="ECO:0000313" key="68">
    <source>
        <dbReference type="Proteomes" id="UP001247581"/>
    </source>
</evidence>
<dbReference type="PANTHER" id="PTHR44086">
    <property type="entry name" value="THIOSULFATE SULFURTRANSFERASE RDL2, MITOCHONDRIAL-RELATED"/>
    <property type="match status" value="1"/>
</dbReference>
<dbReference type="PANTHER" id="PTHR44086:SF10">
    <property type="entry name" value="THIOSULFATE SULFURTRANSFERASE_RHODANESE-LIKE DOMAIN-CONTAINING PROTEIN 3"/>
    <property type="match status" value="1"/>
</dbReference>
<dbReference type="EMBL" id="JABUPU010000002">
    <property type="protein sequence ID" value="NYP83901.1"/>
    <property type="molecule type" value="Genomic_DNA"/>
</dbReference>
<dbReference type="Proteomes" id="UP000487258">
    <property type="component" value="Unassembled WGS sequence"/>
</dbReference>
<keyword evidence="1" id="KW-0812">Transmembrane</keyword>
<reference evidence="38 67" key="9">
    <citation type="submission" date="2019-11" db="EMBL/GenBank/DDBJ databases">
        <authorList>
            <person name="Haines EK M."/>
        </authorList>
    </citation>
    <scope>NUCLEOTIDE SEQUENCE [LARGE SCALE GENOMIC DNA]</scope>
    <source>
        <strain evidence="38">KR2729</strain>
    </source>
</reference>
<dbReference type="Proteomes" id="UP000469708">
    <property type="component" value="Unassembled WGS sequence"/>
</dbReference>
<dbReference type="PROSITE" id="PS50206">
    <property type="entry name" value="RHODANESE_3"/>
    <property type="match status" value="1"/>
</dbReference>
<dbReference type="Proteomes" id="UP000254088">
    <property type="component" value="Unassembled WGS sequence"/>
</dbReference>
<reference evidence="6 61" key="17">
    <citation type="submission" date="2020-02" db="EMBL/GenBank/DDBJ databases">
        <authorList>
            <consortium name="PulseNet: The National Subtyping Network for Foodborne Disease Surveillance"/>
            <person name="Tarr C.L."/>
            <person name="Trees E."/>
            <person name="Katz L.S."/>
            <person name="Carleton-Romer H.A."/>
            <person name="Stroika S."/>
            <person name="Kucerova Z."/>
            <person name="Roache K.F."/>
            <person name="Sabol A.L."/>
            <person name="Besser J."/>
            <person name="Gerner-Smidt P."/>
        </authorList>
    </citation>
    <scope>NUCLEOTIDE SEQUENCE [LARGE SCALE GENOMIC DNA]</scope>
    <source>
        <strain evidence="6 61">PNUSAE004166</strain>
    </source>
</reference>
<evidence type="ECO:0000313" key="41">
    <source>
        <dbReference type="Proteomes" id="UP000239554"/>
    </source>
</evidence>
<reference evidence="9" key="27">
    <citation type="submission" date="2024-02" db="EMBL/GenBank/DDBJ databases">
        <authorList>
            <consortium name="Clinical and Environmental Microbiology Branch: Whole genome sequencing antimicrobial resistance pathogens in the healthcare setting"/>
        </authorList>
    </citation>
    <scope>NUCLEOTIDE SEQUENCE</scope>
    <source>
        <strain evidence="9">2023CK-00345</strain>
    </source>
</reference>
<dbReference type="EMBL" id="VSBS01000513">
    <property type="protein sequence ID" value="TXT00911.1"/>
    <property type="molecule type" value="Genomic_DNA"/>
</dbReference>
<dbReference type="Proteomes" id="UP000640866">
    <property type="component" value="Unassembled WGS sequence"/>
</dbReference>
<dbReference type="EMBL" id="WTQQ01000282">
    <property type="protein sequence ID" value="MWR89968.1"/>
    <property type="molecule type" value="Genomic_DNA"/>
</dbReference>
<reference evidence="39" key="26">
    <citation type="journal article" date="2023" name="Front. Microbiol.">
        <title>Virotyping and genetic antimicrobial susceptibility testing of porcine ETEC/STEC strains and associated plasmid types.</title>
        <authorList>
            <person name="Vereecke N."/>
            <person name="Van Hoorde S."/>
            <person name="Sperling D."/>
            <person name="Theuns S."/>
            <person name="Devriendt B."/>
            <person name="Cox E."/>
        </authorList>
    </citation>
    <scope>NUCLEOTIDE SEQUENCE</scope>
    <source>
        <strain evidence="39">ETEC4085</strain>
    </source>
</reference>
<dbReference type="EMBL" id="UGET01000004">
    <property type="protein sequence ID" value="STL78348.1"/>
    <property type="molecule type" value="Genomic_DNA"/>
</dbReference>
<evidence type="ECO:0000313" key="65">
    <source>
        <dbReference type="Proteomes" id="UP000542214"/>
    </source>
</evidence>
<dbReference type="EMBL" id="UGDC01000003">
    <property type="protein sequence ID" value="STJ79176.1"/>
    <property type="molecule type" value="Genomic_DNA"/>
</dbReference>
<dbReference type="Proteomes" id="UP000254785">
    <property type="component" value="Unassembled WGS sequence"/>
</dbReference>
<evidence type="ECO:0000313" key="51">
    <source>
        <dbReference type="Proteomes" id="UP000359125"/>
    </source>
</evidence>
<dbReference type="RefSeq" id="WP_001229442.1">
    <property type="nucleotide sequence ID" value="NZ_AP018395.1"/>
</dbReference>
<reference evidence="3 41" key="3">
    <citation type="journal article" date="2018" name="MBio">
        <title>Genomic Analysis of Hospital Plumbing Reveals Diverse Reservoir of Bacterial Plasmids Conferring Carbapenem Resistance.</title>
        <authorList>
            <consortium name="NISC Comparative Sequencing Program"/>
            <person name="Weingarten R.A."/>
            <person name="Johnson R.C."/>
            <person name="Conlan S."/>
            <person name="Ramsburg A.M."/>
            <person name="Dekker J.P."/>
            <person name="Lau A.F."/>
            <person name="Khil P."/>
            <person name="Odom R.T."/>
            <person name="Deming C."/>
            <person name="Park M."/>
            <person name="Thomas P.J."/>
            <person name="Henderson D.K."/>
            <person name="Palmore T.N."/>
            <person name="Segre J.A."/>
            <person name="Frank K.M."/>
        </authorList>
    </citation>
    <scope>NUCLEOTIDE SEQUENCE [LARGE SCALE GENOMIC DNA]</scope>
    <source>
        <strain evidence="3 41">ECONIH4</strain>
    </source>
</reference>
<reference evidence="59" key="18">
    <citation type="submission" date="2020-06" db="EMBL/GenBank/DDBJ databases">
        <title>Identification and Characterisation of Fosfomycin Resistance in Escherichia coli Urinary Tract Infection Isolates from Australia.</title>
        <authorList>
            <person name="Mowlaboccus S."/>
            <person name="Daley D."/>
            <person name="Pang S."/>
            <person name="Gottlieb T."/>
            <person name="Nimmo G.R."/>
            <person name="George N."/>
            <person name="Korman T.M."/>
            <person name="Strietberg R."/>
            <person name="Robson J."/>
            <person name="Peachey G."/>
            <person name="Collignon P."/>
            <person name="Bradbury S."/>
            <person name="Colombi E."/>
            <person name="Ramsay J.P."/>
            <person name="Rogers B.A."/>
            <person name="Coombs G.W."/>
        </authorList>
    </citation>
    <scope>NUCLEOTIDE SEQUENCE [LARGE SCALE GENOMIC DNA]</scope>
    <source>
        <strain evidence="59">EC2</strain>
    </source>
</reference>
<evidence type="ECO:0000313" key="31">
    <source>
        <dbReference type="EMBL" id="STJ79176.1"/>
    </source>
</evidence>
<reference evidence="17 58" key="10">
    <citation type="submission" date="2019-12" db="EMBL/GenBank/DDBJ databases">
        <title>Enteriobacteria Tanzani isolates_10432.</title>
        <authorList>
            <person name="Subbiah M."/>
            <person name="Call D."/>
        </authorList>
    </citation>
    <scope>NUCLEOTIDE SEQUENCE [LARGE SCALE GENOMIC DNA]</scope>
    <source>
        <strain evidence="17 58">10432wF6</strain>
    </source>
</reference>
<feature type="transmembrane region" description="Helical" evidence="1">
    <location>
        <begin position="141"/>
        <end position="165"/>
    </location>
</feature>
<dbReference type="EMBL" id="AASURL010000180">
    <property type="protein sequence ID" value="EFH0368386.1"/>
    <property type="molecule type" value="Genomic_DNA"/>
</dbReference>
<reference evidence="22 52" key="11">
    <citation type="submission" date="2019-12" db="EMBL/GenBank/DDBJ databases">
        <title>Enteriobacteria Tanzani isolates_10434.</title>
        <authorList>
            <person name="Subbiah M."/>
            <person name="Call D."/>
        </authorList>
    </citation>
    <scope>NUCLEOTIDE SEQUENCE [LARGE SCALE GENOMIC DNA]</scope>
    <source>
        <strain evidence="22 52">10434wD1</strain>
    </source>
</reference>
<keyword evidence="1" id="KW-1133">Transmembrane helix</keyword>
<reference evidence="11" key="24">
    <citation type="submission" date="2021-03" db="EMBL/GenBank/DDBJ databases">
        <authorList>
            <consortium name="NCBI Pathogen Detection Project"/>
        </authorList>
    </citation>
    <scope>NUCLEOTIDE SEQUENCE</scope>
    <source>
        <strain evidence="11">Escherichia coli</strain>
        <strain evidence="10">EuSCAPE_DE065</strain>
    </source>
</reference>
<proteinExistence type="predicted"/>
<evidence type="ECO:0000313" key="18">
    <source>
        <dbReference type="EMBL" id="MWR38714.1"/>
    </source>
</evidence>
<dbReference type="EMBL" id="CP122634">
    <property type="protein sequence ID" value="WHI03059.1"/>
    <property type="molecule type" value="Genomic_DNA"/>
</dbReference>
<reference evidence="14" key="21">
    <citation type="submission" date="2020-09" db="EMBL/GenBank/DDBJ databases">
        <title>Emerging polyconal dissemination of OXA-244-producing E. coli in France.</title>
        <authorList>
            <person name="Emeraud C."/>
            <person name="Girlich D."/>
            <person name="Bonnin R.A."/>
            <person name="Jousset A.B."/>
            <person name="Naas T."/>
            <person name="Dortet L."/>
        </authorList>
    </citation>
    <scope>NUCLEOTIDE SEQUENCE</scope>
    <source>
        <strain evidence="14">225E3</strain>
    </source>
</reference>
<evidence type="ECO:0000259" key="2">
    <source>
        <dbReference type="PROSITE" id="PS50206"/>
    </source>
</evidence>
<dbReference type="EMBL" id="JABUPJ010000034">
    <property type="protein sequence ID" value="NYQ41004.1"/>
    <property type="molecule type" value="Genomic_DNA"/>
</dbReference>
<dbReference type="SMR" id="A0A037YFI4"/>
<evidence type="ECO:0000313" key="15">
    <source>
        <dbReference type="EMBL" id="MDR6047788.1"/>
    </source>
</evidence>
<dbReference type="Proteomes" id="UP000254052">
    <property type="component" value="Unassembled WGS sequence"/>
</dbReference>
<evidence type="ECO:0000313" key="47">
    <source>
        <dbReference type="Proteomes" id="UP000254785"/>
    </source>
</evidence>
<dbReference type="EMBL" id="RYCF01000010">
    <property type="protein sequence ID" value="MQK23760.1"/>
    <property type="molecule type" value="Genomic_DNA"/>
</dbReference>
<dbReference type="EMBL" id="JACGTG010000001">
    <property type="protein sequence ID" value="MBA6238508.1"/>
    <property type="molecule type" value="Genomic_DNA"/>
</dbReference>
<dbReference type="AlphaFoldDB" id="A0A037YFI4"/>
<evidence type="ECO:0000313" key="55">
    <source>
        <dbReference type="Proteomes" id="UP000460875"/>
    </source>
</evidence>
<dbReference type="EMBL" id="SCIU01000012">
    <property type="protein sequence ID" value="RXB31694.1"/>
    <property type="molecule type" value="Genomic_DNA"/>
</dbReference>
<evidence type="ECO:0000313" key="16">
    <source>
        <dbReference type="EMBL" id="MQK23760.1"/>
    </source>
</evidence>
<evidence type="ECO:0000313" key="61">
    <source>
        <dbReference type="Proteomes" id="UP000521991"/>
    </source>
</evidence>
<dbReference type="EMBL" id="UGED01000003">
    <property type="protein sequence ID" value="STL13274.1"/>
    <property type="molecule type" value="Genomic_DNA"/>
</dbReference>
<protein>
    <submittedName>
        <fullName evidence="12 38">Membrane protein</fullName>
    </submittedName>
    <submittedName>
        <fullName evidence="30">Inner membrane protein with hydrolase activity</fullName>
    </submittedName>
    <submittedName>
        <fullName evidence="3">Rhodanese-like domain-containing protein YgaP</fullName>
    </submittedName>
    <submittedName>
        <fullName evidence="4">Thiosulfate sulfurtransferase YgaP</fullName>
        <ecNumber evidence="15">2.8.1.1</ecNumber>
    </submittedName>
</protein>
<dbReference type="Proteomes" id="UP000663166">
    <property type="component" value="Chromosome"/>
</dbReference>
<dbReference type="InterPro" id="IPR001763">
    <property type="entry name" value="Rhodanese-like_dom"/>
</dbReference>
<dbReference type="Proteomes" id="UP000517067">
    <property type="component" value="Unassembled WGS sequence"/>
</dbReference>
<evidence type="ECO:0000313" key="9">
    <source>
        <dbReference type="EMBL" id="EMM0025473.1"/>
    </source>
</evidence>
<evidence type="ECO:0000313" key="43">
    <source>
        <dbReference type="Proteomes" id="UP000254088"/>
    </source>
</evidence>
<dbReference type="EMBL" id="VRXD01000025">
    <property type="protein sequence ID" value="TXQ32531.1"/>
    <property type="molecule type" value="Genomic_DNA"/>
</dbReference>
<dbReference type="Proteomes" id="UP000462410">
    <property type="component" value="Unassembled WGS sequence"/>
</dbReference>
<dbReference type="EMBL" id="UGEX01000001">
    <property type="protein sequence ID" value="STL84112.1"/>
    <property type="molecule type" value="Genomic_DNA"/>
</dbReference>
<dbReference type="Proteomes" id="UP000254255">
    <property type="component" value="Unassembled WGS sequence"/>
</dbReference>
<dbReference type="EMBL" id="UGDD01000002">
    <property type="protein sequence ID" value="STJ53512.1"/>
    <property type="molecule type" value="Genomic_DNA"/>
</dbReference>
<evidence type="ECO:0000313" key="24">
    <source>
        <dbReference type="EMBL" id="NYP83901.1"/>
    </source>
</evidence>
<dbReference type="SMART" id="SM00450">
    <property type="entry name" value="RHOD"/>
    <property type="match status" value="1"/>
</dbReference>
<dbReference type="EMBL" id="DADUEU010000014">
    <property type="protein sequence ID" value="HBB1573651.1"/>
    <property type="molecule type" value="Genomic_DNA"/>
</dbReference>
<gene>
    <name evidence="4" type="primary">ygaP</name>
    <name evidence="12" type="ORF">ACU57_06755</name>
    <name evidence="6" type="ORF">BGM66_004951</name>
    <name evidence="4" type="ORF">C0P57_000667</name>
    <name evidence="3" type="ORF">C3F40_23290</name>
    <name evidence="5" type="ORF">CTR35_002519</name>
    <name evidence="16" type="ORF">EIZ93_05410</name>
    <name evidence="29" type="ORF">EPS97_08415</name>
    <name evidence="13" type="ORF">FOI11_00370</name>
    <name evidence="27" type="ORF">FOI11_022810</name>
    <name evidence="36" type="ORF">FV293_17225</name>
    <name evidence="37" type="ORF">FWK02_15175</name>
    <name evidence="23" type="ORF">G3V95_10040</name>
    <name evidence="25" type="ORF">G4A38_20900</name>
    <name evidence="24" type="ORF">G4A47_01415</name>
    <name evidence="8" type="ORF">GNW61_23090</name>
    <name evidence="7" type="ORF">GOP25_06080</name>
    <name evidence="21" type="ORF">GP944_18455</name>
    <name evidence="20" type="ORF">GP965_21980</name>
    <name evidence="18" type="ORF">GP975_11635</name>
    <name evidence="19" type="ORF">GP979_16955</name>
    <name evidence="17" type="ORF">GQM04_27240</name>
    <name evidence="22" type="ORF">GRW05_17925</name>
    <name evidence="10" type="ORF">HMV95_03380</name>
    <name evidence="26" type="ORF">HX136_05615</name>
    <name evidence="38" type="ORF">IDONEFKE_01026</name>
    <name evidence="14" type="ORF">IH772_08070</name>
    <name evidence="11" type="ORF">J0541_002569</name>
    <name evidence="28" type="ORF">JNP96_20965</name>
    <name evidence="34" type="ORF">NCTC10429_01902</name>
    <name evidence="33" type="ORF">NCTC13148_02502</name>
    <name evidence="35" type="ORF">NCTC8500_01247</name>
    <name evidence="30" type="ORF">NCTC9045_01357</name>
    <name evidence="31" type="ORF">NCTC9117_01741</name>
    <name evidence="32" type="ORF">NCTC9962_00871</name>
    <name evidence="15" type="ORF">NQD80_18525</name>
    <name evidence="9" type="ORF">P6223_002017</name>
    <name evidence="39" type="ORF">QDW62_05770</name>
</gene>
<evidence type="ECO:0000313" key="14">
    <source>
        <dbReference type="EMBL" id="MBE0977262.1"/>
    </source>
</evidence>
<evidence type="ECO:0000313" key="13">
    <source>
        <dbReference type="EMBL" id="MBA6238508.1"/>
    </source>
</evidence>
<evidence type="ECO:0000313" key="42">
    <source>
        <dbReference type="Proteomes" id="UP000254052"/>
    </source>
</evidence>
<dbReference type="Proteomes" id="UP000581425">
    <property type="component" value="Unassembled WGS sequence"/>
</dbReference>
<dbReference type="EMBL" id="WTRC01000518">
    <property type="protein sequence ID" value="MWT23556.1"/>
    <property type="molecule type" value="Genomic_DNA"/>
</dbReference>
<dbReference type="Proteomes" id="UP000436141">
    <property type="component" value="Unassembled WGS sequence"/>
</dbReference>
<reference evidence="53 54" key="12">
    <citation type="submission" date="2019-12" db="EMBL/GenBank/DDBJ databases">
        <title>Enteriobacteria Tanzani isolates_8377-8380.</title>
        <authorList>
            <person name="Subbiah M."/>
            <person name="Call D."/>
        </authorList>
    </citation>
    <scope>NUCLEOTIDE SEQUENCE [LARGE SCALE GENOMIC DNA]</scope>
    <source>
        <strain evidence="21 54">8378wB3</strain>
        <strain evidence="20 56">8378wH8</strain>
        <strain evidence="18 55">8379wE2</strain>
        <strain evidence="19 53">8379wE6</strain>
    </source>
</reference>
<evidence type="ECO:0000313" key="6">
    <source>
        <dbReference type="EMBL" id="EFH0368386.1"/>
    </source>
</evidence>
<keyword evidence="30" id="KW-0378">Hydrolase</keyword>
<evidence type="ECO:0000313" key="10">
    <source>
        <dbReference type="EMBL" id="HAJ5957334.1"/>
    </source>
</evidence>
<dbReference type="EMBL" id="DABHXT010000003">
    <property type="protein sequence ID" value="HAJ5957334.1"/>
    <property type="molecule type" value="Genomic_DNA"/>
</dbReference>
<evidence type="ECO:0000313" key="29">
    <source>
        <dbReference type="EMBL" id="RXB31694.1"/>
    </source>
</evidence>
<dbReference type="Pfam" id="PF11127">
    <property type="entry name" value="YgaP-like_TM"/>
    <property type="match status" value="1"/>
</dbReference>
<dbReference type="EMBL" id="AASWIS010000005">
    <property type="protein sequence ID" value="EFH5891809.1"/>
    <property type="molecule type" value="Genomic_DNA"/>
</dbReference>
<dbReference type="EMBL" id="AASWOY010000087">
    <property type="protein sequence ID" value="EFH6651582.1"/>
    <property type="molecule type" value="Genomic_DNA"/>
</dbReference>
<reference evidence="49 50" key="8">
    <citation type="submission" date="2019-08" db="EMBL/GenBank/DDBJ databases">
        <title>Whole genome analysis of cultivated E. coli strains isolated from CD patients and healthy donors.</title>
        <authorList>
            <person name="Siniagina M.N."/>
            <person name="Markelova M.I."/>
            <person name="Laikov A.V."/>
            <person name="Boulygina E.A."/>
            <person name="Khusnutdinova D.R."/>
            <person name="Kharchenko A."/>
            <person name="Grigoryeva T.V."/>
        </authorList>
    </citation>
    <scope>NUCLEOTIDE SEQUENCE [LARGE SCALE GENOMIC DNA]</scope>
    <source>
        <strain evidence="36 49">1_45_11</strain>
        <strain evidence="37 50">3_77_5</strain>
    </source>
</reference>
<dbReference type="EMBL" id="CP070393">
    <property type="protein sequence ID" value="QRZ96290.1"/>
    <property type="molecule type" value="Genomic_DNA"/>
</dbReference>
<accession>A0A238BJ25</accession>
<dbReference type="EMBL" id="CP026399">
    <property type="protein sequence ID" value="AUY04432.1"/>
    <property type="molecule type" value="Genomic_DNA"/>
</dbReference>
<dbReference type="EMBL" id="WUIY01000126">
    <property type="protein sequence ID" value="MXI76105.1"/>
    <property type="molecule type" value="Genomic_DNA"/>
</dbReference>
<reference evidence="10" key="2">
    <citation type="journal article" date="2018" name="Genome Biol.">
        <title>SKESA: strategic k-mer extension for scrupulous assemblies.</title>
        <authorList>
            <person name="Souvorov A."/>
            <person name="Agarwala R."/>
            <person name="Lipman D.J."/>
        </authorList>
    </citation>
    <scope>NUCLEOTIDE SEQUENCE</scope>
    <source>
        <strain evidence="11">Escherichia coli</strain>
        <strain evidence="10">EuSCAPE_DE065</strain>
    </source>
</reference>
<dbReference type="Proteomes" id="UP000538406">
    <property type="component" value="Unassembled WGS sequence"/>
</dbReference>
<dbReference type="EMBL" id="JAAGYI010000013">
    <property type="protein sequence ID" value="NEM85841.1"/>
    <property type="molecule type" value="Genomic_DNA"/>
</dbReference>
<evidence type="ECO:0000313" key="36">
    <source>
        <dbReference type="EMBL" id="TXQ32531.1"/>
    </source>
</evidence>
<evidence type="ECO:0000313" key="33">
    <source>
        <dbReference type="EMBL" id="STL78348.1"/>
    </source>
</evidence>
<reference evidence="13 66" key="20">
    <citation type="submission" date="2020-07" db="EMBL/GenBank/DDBJ databases">
        <title>Analysis of Genomes of Bacterial Isolates from Lameness Outbreaks in Broilers.</title>
        <authorList>
            <person name="Ekesi N.S."/>
            <person name="Alrubaye A."/>
            <person name="Rhoads D."/>
        </authorList>
    </citation>
    <scope>NUCLEOTIDE SEQUENCE [LARGE SCALE GENOMIC DNA]</scope>
    <source>
        <strain evidence="13 66">1409</strain>
    </source>
</reference>
<dbReference type="EMBL" id="CACRYR010000333">
    <property type="protein sequence ID" value="VZR42517.1"/>
    <property type="molecule type" value="Genomic_DNA"/>
</dbReference>
<reference evidence="15 68" key="25">
    <citation type="submission" date="2022-07" db="EMBL/GenBank/DDBJ databases">
        <title>The wastewater resistome of Residential Aged Care Facilities indicates a role of antimicrobial stewardship in reducing resistance.</title>
        <authorList>
            <person name="Sapula S."/>
            <person name="Hart B.J."/>
            <person name="Henrietta V."/>
            <person name="Amsalu A."/>
            <person name="Jon W."/>
            <person name="Siderius N."/>
            <person name="Nguyen L."/>
            <person name="Turnidge J."/>
            <person name="Gerber C."/>
        </authorList>
    </citation>
    <scope>NUCLEOTIDE SEQUENCE [LARGE SCALE GENOMIC DNA]</scope>
    <source>
        <strain evidence="15 68">ECA685</strain>
    </source>
</reference>
<evidence type="ECO:0000313" key="27">
    <source>
        <dbReference type="EMBL" id="QOY31172.1"/>
    </source>
</evidence>
<dbReference type="Proteomes" id="UP000321295">
    <property type="component" value="Unassembled WGS sequence"/>
</dbReference>
<dbReference type="Proteomes" id="UP000542214">
    <property type="component" value="Unassembled WGS sequence"/>
</dbReference>
<dbReference type="CDD" id="cd01527">
    <property type="entry name" value="RHOD_YgaP"/>
    <property type="match status" value="1"/>
</dbReference>
<evidence type="ECO:0000313" key="48">
    <source>
        <dbReference type="Proteomes" id="UP000290652"/>
    </source>
</evidence>
<dbReference type="Proteomes" id="UP001179946">
    <property type="component" value="Chromosome"/>
</dbReference>
<evidence type="ECO:0000313" key="3">
    <source>
        <dbReference type="EMBL" id="AUY04432.1"/>
    </source>
</evidence>
<dbReference type="EMBL" id="ABLFQU030000017">
    <property type="protein sequence ID" value="EMM0025473.1"/>
    <property type="molecule type" value="Genomic_DNA"/>
</dbReference>
<dbReference type="Proteomes" id="UP000509796">
    <property type="component" value="Chromosome"/>
</dbReference>
<dbReference type="Proteomes" id="UP000530628">
    <property type="component" value="Unassembled WGS sequence"/>
</dbReference>
<evidence type="ECO:0000313" key="38">
    <source>
        <dbReference type="EMBL" id="VZR42517.1"/>
    </source>
</evidence>
<dbReference type="SUPFAM" id="SSF52821">
    <property type="entry name" value="Rhodanese/Cell cycle control phosphatase"/>
    <property type="match status" value="1"/>
</dbReference>
<dbReference type="EMBL" id="WTQT01000206">
    <property type="protein sequence ID" value="MWR38714.1"/>
    <property type="molecule type" value="Genomic_DNA"/>
</dbReference>
<sequence>MALTTISPHDAQELIARGAKLIDIRDADEYLREHIPEADLAPLSVLEQSGLPAKLRHEQIIFHCQAGKRTSNNADKLAAIAAPAEIFLLEDGIDGWKKAGLPVAVNKSQPLPLMRQVQIAAGGLILIGVVLGYTVNSGFFLLSGFVGAGLLFAGISGFCGMARLLDKMPWNQRA</sequence>
<dbReference type="EMBL" id="UGFG01000001">
    <property type="protein sequence ID" value="STM37510.1"/>
    <property type="molecule type" value="Genomic_DNA"/>
</dbReference>
<reference evidence="28" key="23">
    <citation type="submission" date="2021-02" db="EMBL/GenBank/DDBJ databases">
        <title>Co-localization of colistin and carbapenem -resistance genes on a novel transferable IncHI2 plasmid in Escherichia coli from chicken-origin.</title>
        <authorList>
            <person name="Hoffmann M."/>
            <person name="Balkey M."/>
            <person name="Ronco T."/>
            <person name="Hendriksen R.S."/>
        </authorList>
    </citation>
    <scope>NUCLEOTIDE SEQUENCE</scope>
    <source>
        <strain evidence="28">CFSAN083829</strain>
    </source>
</reference>
<evidence type="ECO:0000313" key="49">
    <source>
        <dbReference type="Proteomes" id="UP000321295"/>
    </source>
</evidence>
<dbReference type="EMBL" id="AASHPR010000020">
    <property type="protein sequence ID" value="EFC3525367.1"/>
    <property type="molecule type" value="Genomic_DNA"/>
</dbReference>
<evidence type="ECO:0000313" key="8">
    <source>
        <dbReference type="EMBL" id="EFH6651582.1"/>
    </source>
</evidence>
<dbReference type="Proteomes" id="UP000581425">
    <property type="component" value="Chromosome"/>
</dbReference>
<evidence type="ECO:0000313" key="56">
    <source>
        <dbReference type="Proteomes" id="UP000462410"/>
    </source>
</evidence>
<evidence type="ECO:0000313" key="58">
    <source>
        <dbReference type="Proteomes" id="UP000487258"/>
    </source>
</evidence>
<evidence type="ECO:0000313" key="21">
    <source>
        <dbReference type="EMBL" id="MWU32704.1"/>
    </source>
</evidence>
<evidence type="ECO:0000313" key="28">
    <source>
        <dbReference type="EMBL" id="QRZ96290.1"/>
    </source>
</evidence>
<dbReference type="Proteomes" id="UP000254429">
    <property type="component" value="Unassembled WGS sequence"/>
</dbReference>
<evidence type="ECO:0000313" key="50">
    <source>
        <dbReference type="Proteomes" id="UP000321461"/>
    </source>
</evidence>
<evidence type="ECO:0000313" key="37">
    <source>
        <dbReference type="EMBL" id="TXT00911.1"/>
    </source>
</evidence>
<evidence type="ECO:0000313" key="39">
    <source>
        <dbReference type="EMBL" id="WHI03059.1"/>
    </source>
</evidence>
<evidence type="ECO:0000313" key="64">
    <source>
        <dbReference type="Proteomes" id="UP000538406"/>
    </source>
</evidence>
<evidence type="ECO:0000313" key="32">
    <source>
        <dbReference type="EMBL" id="STL13274.1"/>
    </source>
</evidence>
<dbReference type="Proteomes" id="UP000521991">
    <property type="component" value="Unassembled WGS sequence"/>
</dbReference>
<dbReference type="EMBL" id="AASFZR010000007">
    <property type="protein sequence ID" value="EFB4531475.1"/>
    <property type="molecule type" value="Genomic_DNA"/>
</dbReference>
<dbReference type="Proteomes" id="UP000531813">
    <property type="component" value="Unassembled WGS sequence"/>
</dbReference>
<evidence type="ECO:0000313" key="34">
    <source>
        <dbReference type="EMBL" id="STL84112.1"/>
    </source>
</evidence>
<reference evidence="26" key="19">
    <citation type="submission" date="2020-06" db="EMBL/GenBank/DDBJ databases">
        <authorList>
            <person name="Ramsay J.P."/>
            <person name="Colombi E."/>
            <person name="Mowlaboccus S."/>
        </authorList>
    </citation>
    <scope>NUCLEOTIDE SEQUENCE</scope>
    <source>
        <strain evidence="26">EC2</strain>
    </source>
</reference>
<dbReference type="PATRIC" id="fig|562.10472.peg.2661"/>